<evidence type="ECO:0000256" key="3">
    <source>
        <dbReference type="ARBA" id="ARBA00008621"/>
    </source>
</evidence>
<comment type="function">
    <text evidence="8">Catalyzes the aldol cleavage of 4-hydroxy-4-methyl-2-oxoglutarate (HMG) into 2 molecules of pyruvate. Also contains a secondary oxaloacetate (OAA) decarboxylase activity due to the common pyruvate enolate transition state formed following C-C bond cleavage in the retro-aldol and decarboxylation reactions.</text>
</comment>
<evidence type="ECO:0000256" key="9">
    <source>
        <dbReference type="ARBA" id="ARBA00029596"/>
    </source>
</evidence>
<evidence type="ECO:0000256" key="2">
    <source>
        <dbReference type="ARBA" id="ARBA00001968"/>
    </source>
</evidence>
<evidence type="ECO:0000256" key="8">
    <source>
        <dbReference type="ARBA" id="ARBA00025046"/>
    </source>
</evidence>
<evidence type="ECO:0000256" key="12">
    <source>
        <dbReference type="ARBA" id="ARBA00047973"/>
    </source>
</evidence>
<comment type="similarity">
    <text evidence="3">Belongs to the class II aldolase/RraA-like family.</text>
</comment>
<dbReference type="PANTHER" id="PTHR33254">
    <property type="entry name" value="4-HYDROXY-4-METHYL-2-OXOGLUTARATE ALDOLASE 3-RELATED"/>
    <property type="match status" value="1"/>
</dbReference>
<evidence type="ECO:0000256" key="11">
    <source>
        <dbReference type="ARBA" id="ARBA00032305"/>
    </source>
</evidence>
<evidence type="ECO:0000256" key="7">
    <source>
        <dbReference type="ARBA" id="ARBA00016549"/>
    </source>
</evidence>
<organism evidence="13 14">
    <name type="scientific">Amnibacterium soli</name>
    <dbReference type="NCBI Taxonomy" id="1282736"/>
    <lineage>
        <taxon>Bacteria</taxon>
        <taxon>Bacillati</taxon>
        <taxon>Actinomycetota</taxon>
        <taxon>Actinomycetes</taxon>
        <taxon>Micrococcales</taxon>
        <taxon>Microbacteriaceae</taxon>
        <taxon>Amnibacterium</taxon>
    </lineage>
</organism>
<name>A0ABP8YWB2_9MICO</name>
<reference evidence="14" key="1">
    <citation type="journal article" date="2019" name="Int. J. Syst. Evol. Microbiol.">
        <title>The Global Catalogue of Microorganisms (GCM) 10K type strain sequencing project: providing services to taxonomists for standard genome sequencing and annotation.</title>
        <authorList>
            <consortium name="The Broad Institute Genomics Platform"/>
            <consortium name="The Broad Institute Genome Sequencing Center for Infectious Disease"/>
            <person name="Wu L."/>
            <person name="Ma J."/>
        </authorList>
    </citation>
    <scope>NUCLEOTIDE SEQUENCE [LARGE SCALE GENOMIC DNA]</scope>
    <source>
        <strain evidence="14">JCM 19015</strain>
    </source>
</reference>
<comment type="catalytic activity">
    <reaction evidence="1">
        <text>4-hydroxy-4-methyl-2-oxoglutarate = 2 pyruvate</text>
        <dbReference type="Rhea" id="RHEA:22748"/>
        <dbReference type="ChEBI" id="CHEBI:15361"/>
        <dbReference type="ChEBI" id="CHEBI:58276"/>
        <dbReference type="EC" id="4.1.3.17"/>
    </reaction>
</comment>
<proteinExistence type="inferred from homology"/>
<comment type="catalytic activity">
    <reaction evidence="12">
        <text>oxaloacetate + H(+) = pyruvate + CO2</text>
        <dbReference type="Rhea" id="RHEA:15641"/>
        <dbReference type="ChEBI" id="CHEBI:15361"/>
        <dbReference type="ChEBI" id="CHEBI:15378"/>
        <dbReference type="ChEBI" id="CHEBI:16452"/>
        <dbReference type="ChEBI" id="CHEBI:16526"/>
        <dbReference type="EC" id="4.1.1.112"/>
    </reaction>
</comment>
<evidence type="ECO:0000313" key="13">
    <source>
        <dbReference type="EMBL" id="GAA4741455.1"/>
    </source>
</evidence>
<gene>
    <name evidence="13" type="ORF">GCM10025783_10700</name>
</gene>
<accession>A0ABP8YWB2</accession>
<dbReference type="GO" id="GO:0008168">
    <property type="term" value="F:methyltransferase activity"/>
    <property type="evidence" value="ECO:0007669"/>
    <property type="project" value="UniProtKB-KW"/>
</dbReference>
<dbReference type="EC" id="4.1.3.17" evidence="5"/>
<comment type="cofactor">
    <cofactor evidence="2">
        <name>a divalent metal cation</name>
        <dbReference type="ChEBI" id="CHEBI:60240"/>
    </cofactor>
</comment>
<evidence type="ECO:0000256" key="5">
    <source>
        <dbReference type="ARBA" id="ARBA00012213"/>
    </source>
</evidence>
<keyword evidence="13" id="KW-0489">Methyltransferase</keyword>
<dbReference type="InterPro" id="IPR036704">
    <property type="entry name" value="RraA/RraA-like_sf"/>
</dbReference>
<dbReference type="RefSeq" id="WP_345479986.1">
    <property type="nucleotide sequence ID" value="NZ_BAABLP010000002.1"/>
</dbReference>
<dbReference type="CDD" id="cd16841">
    <property type="entry name" value="RraA_family"/>
    <property type="match status" value="1"/>
</dbReference>
<dbReference type="EMBL" id="BAABLP010000002">
    <property type="protein sequence ID" value="GAA4741455.1"/>
    <property type="molecule type" value="Genomic_DNA"/>
</dbReference>
<dbReference type="Proteomes" id="UP001500121">
    <property type="component" value="Unassembled WGS sequence"/>
</dbReference>
<dbReference type="PANTHER" id="PTHR33254:SF4">
    <property type="entry name" value="4-HYDROXY-4-METHYL-2-OXOGLUTARATE ALDOLASE 3-RELATED"/>
    <property type="match status" value="1"/>
</dbReference>
<dbReference type="Gene3D" id="3.50.30.40">
    <property type="entry name" value="Ribonuclease E inhibitor RraA/RraA-like"/>
    <property type="match status" value="1"/>
</dbReference>
<evidence type="ECO:0000256" key="6">
    <source>
        <dbReference type="ARBA" id="ARBA00012947"/>
    </source>
</evidence>
<evidence type="ECO:0000256" key="10">
    <source>
        <dbReference type="ARBA" id="ARBA00030169"/>
    </source>
</evidence>
<dbReference type="GO" id="GO:0032259">
    <property type="term" value="P:methylation"/>
    <property type="evidence" value="ECO:0007669"/>
    <property type="project" value="UniProtKB-KW"/>
</dbReference>
<dbReference type="EC" id="4.1.1.112" evidence="6"/>
<dbReference type="InterPro" id="IPR005493">
    <property type="entry name" value="RraA/RraA-like"/>
</dbReference>
<sequence length="226" mass="23681">MELDGLTSAHVADGCLRAGVPVRCGPAGLRPLLPGTAFAGPVAPALHLGSVDRLLEAIDGAAPGRVLVVDNDGGLDEACLGDLVVLEAAGAGLAGIVVWGLHRDTADLTRIGLPLLSLGALPTGPLPHHARPERRDVRLGEWPVGEGDLVVADDDGVVLVPAADASAVLSAARGIRDAERAQAHRIAEGTSLRTQLRFAEYLARRRRDPSWTFRRHLREVGGEIET</sequence>
<comment type="subunit">
    <text evidence="4">Homotrimer.</text>
</comment>
<evidence type="ECO:0000313" key="14">
    <source>
        <dbReference type="Proteomes" id="UP001500121"/>
    </source>
</evidence>
<keyword evidence="14" id="KW-1185">Reference proteome</keyword>
<evidence type="ECO:0000256" key="1">
    <source>
        <dbReference type="ARBA" id="ARBA00001342"/>
    </source>
</evidence>
<evidence type="ECO:0000256" key="4">
    <source>
        <dbReference type="ARBA" id="ARBA00011233"/>
    </source>
</evidence>
<keyword evidence="13" id="KW-0808">Transferase</keyword>
<dbReference type="SUPFAM" id="SSF89562">
    <property type="entry name" value="RraA-like"/>
    <property type="match status" value="1"/>
</dbReference>
<dbReference type="Pfam" id="PF03737">
    <property type="entry name" value="RraA-like"/>
    <property type="match status" value="1"/>
</dbReference>
<comment type="caution">
    <text evidence="13">The sequence shown here is derived from an EMBL/GenBank/DDBJ whole genome shotgun (WGS) entry which is preliminary data.</text>
</comment>
<protein>
    <recommendedName>
        <fullName evidence="7">Putative 4-hydroxy-4-methyl-2-oxoglutarate aldolase</fullName>
        <ecNumber evidence="6">4.1.1.112</ecNumber>
        <ecNumber evidence="5">4.1.3.17</ecNumber>
    </recommendedName>
    <alternativeName>
        <fullName evidence="11">Oxaloacetate decarboxylase</fullName>
    </alternativeName>
    <alternativeName>
        <fullName evidence="9">Regulator of ribonuclease activity homolog</fullName>
    </alternativeName>
    <alternativeName>
        <fullName evidence="10">RraA-like protein</fullName>
    </alternativeName>
</protein>